<evidence type="ECO:0008006" key="3">
    <source>
        <dbReference type="Google" id="ProtNLM"/>
    </source>
</evidence>
<organism evidence="1 2">
    <name type="scientific">Conexibacter arvalis</name>
    <dbReference type="NCBI Taxonomy" id="912552"/>
    <lineage>
        <taxon>Bacteria</taxon>
        <taxon>Bacillati</taxon>
        <taxon>Actinomycetota</taxon>
        <taxon>Thermoleophilia</taxon>
        <taxon>Solirubrobacterales</taxon>
        <taxon>Conexibacteraceae</taxon>
        <taxon>Conexibacter</taxon>
    </lineage>
</organism>
<protein>
    <recommendedName>
        <fullName evidence="3">SRPBCC family protein</fullName>
    </recommendedName>
</protein>
<dbReference type="AlphaFoldDB" id="A0A840ID31"/>
<keyword evidence="2" id="KW-1185">Reference proteome</keyword>
<evidence type="ECO:0000313" key="1">
    <source>
        <dbReference type="EMBL" id="MBB4661948.1"/>
    </source>
</evidence>
<accession>A0A840ID31</accession>
<comment type="caution">
    <text evidence="1">The sequence shown here is derived from an EMBL/GenBank/DDBJ whole genome shotgun (WGS) entry which is preliminary data.</text>
</comment>
<evidence type="ECO:0000313" key="2">
    <source>
        <dbReference type="Proteomes" id="UP000585272"/>
    </source>
</evidence>
<dbReference type="EMBL" id="JACHNU010000001">
    <property type="protein sequence ID" value="MBB4661948.1"/>
    <property type="molecule type" value="Genomic_DNA"/>
</dbReference>
<dbReference type="Proteomes" id="UP000585272">
    <property type="component" value="Unassembled WGS sequence"/>
</dbReference>
<gene>
    <name evidence="1" type="ORF">BDZ31_001521</name>
</gene>
<reference evidence="1 2" key="1">
    <citation type="submission" date="2020-08" db="EMBL/GenBank/DDBJ databases">
        <title>Genomic Encyclopedia of Archaeal and Bacterial Type Strains, Phase II (KMG-II): from individual species to whole genera.</title>
        <authorList>
            <person name="Goeker M."/>
        </authorList>
    </citation>
    <scope>NUCLEOTIDE SEQUENCE [LARGE SCALE GENOMIC DNA]</scope>
    <source>
        <strain evidence="1 2">DSM 23288</strain>
    </source>
</reference>
<proteinExistence type="predicted"/>
<name>A0A840ID31_9ACTN</name>
<sequence>MPVVSVSTDLPLPAERACELAARPALFAFVVRPFLRVGGLPERFPEPPAAAPDAPAAAEAAAPPAAAALARSGEAVGGRLWWLGVVPAWTHRLRVVSATATELRTEEGGGPVRRWAHTLVFEPRGASACRYTDRVELDAGLLTPLVWCFAQLLFRWRQARWRALARVIA</sequence>
<dbReference type="SUPFAM" id="SSF55961">
    <property type="entry name" value="Bet v1-like"/>
    <property type="match status" value="1"/>
</dbReference>
<dbReference type="RefSeq" id="WP_183340546.1">
    <property type="nucleotide sequence ID" value="NZ_JACHNU010000001.1"/>
</dbReference>